<dbReference type="AlphaFoldDB" id="A0A382NUM4"/>
<reference evidence="1" key="1">
    <citation type="submission" date="2018-05" db="EMBL/GenBank/DDBJ databases">
        <authorList>
            <person name="Lanie J.A."/>
            <person name="Ng W.-L."/>
            <person name="Kazmierczak K.M."/>
            <person name="Andrzejewski T.M."/>
            <person name="Davidsen T.M."/>
            <person name="Wayne K.J."/>
            <person name="Tettelin H."/>
            <person name="Glass J.I."/>
            <person name="Rusch D."/>
            <person name="Podicherti R."/>
            <person name="Tsui H.-C.T."/>
            <person name="Winkler M.E."/>
        </authorList>
    </citation>
    <scope>NUCLEOTIDE SEQUENCE</scope>
</reference>
<evidence type="ECO:0000313" key="1">
    <source>
        <dbReference type="EMBL" id="SVC64045.1"/>
    </source>
</evidence>
<proteinExistence type="predicted"/>
<accession>A0A382NUM4</accession>
<dbReference type="EMBL" id="UINC01102427">
    <property type="protein sequence ID" value="SVC64045.1"/>
    <property type="molecule type" value="Genomic_DNA"/>
</dbReference>
<name>A0A382NUM4_9ZZZZ</name>
<protein>
    <submittedName>
        <fullName evidence="1">Uncharacterized protein</fullName>
    </submittedName>
</protein>
<sequence length="37" mass="3691">MLKAGQVGTSRIGTPAVGVRVLMISAVGSHLPAGFDP</sequence>
<gene>
    <name evidence="1" type="ORF">METZ01_LOCUS316899</name>
</gene>
<organism evidence="1">
    <name type="scientific">marine metagenome</name>
    <dbReference type="NCBI Taxonomy" id="408172"/>
    <lineage>
        <taxon>unclassified sequences</taxon>
        <taxon>metagenomes</taxon>
        <taxon>ecological metagenomes</taxon>
    </lineage>
</organism>